<comment type="caution">
    <text evidence="7">The sequence shown here is derived from an EMBL/GenBank/DDBJ whole genome shotgun (WGS) entry which is preliminary data.</text>
</comment>
<gene>
    <name evidence="7" type="ORF">B4U79_08436</name>
</gene>
<keyword evidence="2 6" id="KW-0812">Transmembrane</keyword>
<evidence type="ECO:0000256" key="5">
    <source>
        <dbReference type="SAM" id="MobiDB-lite"/>
    </source>
</evidence>
<sequence length="144" mass="15963">MDAVRAQLNALKLIFFVHLILVVWATQTDWLPTAYSTYNLLFLASILWSIHSRESDDALFIALFINVISVILDAIILGIWFGHNNSGFSSQLTFGLPVFQSRRAAYDDLDHRQSVPRNSSVPETSGATGPVKSGSDEPPAYSSY</sequence>
<feature type="compositionally biased region" description="Polar residues" evidence="5">
    <location>
        <begin position="115"/>
        <end position="127"/>
    </location>
</feature>
<dbReference type="AlphaFoldDB" id="A0A3S3Q2S1"/>
<evidence type="ECO:0000256" key="1">
    <source>
        <dbReference type="ARBA" id="ARBA00004141"/>
    </source>
</evidence>
<organism evidence="7 8">
    <name type="scientific">Dinothrombium tinctorium</name>
    <dbReference type="NCBI Taxonomy" id="1965070"/>
    <lineage>
        <taxon>Eukaryota</taxon>
        <taxon>Metazoa</taxon>
        <taxon>Ecdysozoa</taxon>
        <taxon>Arthropoda</taxon>
        <taxon>Chelicerata</taxon>
        <taxon>Arachnida</taxon>
        <taxon>Acari</taxon>
        <taxon>Acariformes</taxon>
        <taxon>Trombidiformes</taxon>
        <taxon>Prostigmata</taxon>
        <taxon>Anystina</taxon>
        <taxon>Parasitengona</taxon>
        <taxon>Trombidioidea</taxon>
        <taxon>Trombidiidae</taxon>
        <taxon>Dinothrombium</taxon>
    </lineage>
</organism>
<name>A0A3S3Q2S1_9ACAR</name>
<dbReference type="OrthoDB" id="8191171at2759"/>
<keyword evidence="7" id="KW-0675">Receptor</keyword>
<dbReference type="EMBL" id="NCKU01001185">
    <property type="protein sequence ID" value="RWS12852.1"/>
    <property type="molecule type" value="Genomic_DNA"/>
</dbReference>
<dbReference type="Proteomes" id="UP000285301">
    <property type="component" value="Unassembled WGS sequence"/>
</dbReference>
<evidence type="ECO:0000313" key="7">
    <source>
        <dbReference type="EMBL" id="RWS12852.1"/>
    </source>
</evidence>
<feature type="region of interest" description="Disordered" evidence="5">
    <location>
        <begin position="110"/>
        <end position="144"/>
    </location>
</feature>
<reference evidence="7 8" key="1">
    <citation type="journal article" date="2018" name="Gigascience">
        <title>Genomes of trombidid mites reveal novel predicted allergens and laterally-transferred genes associated with secondary metabolism.</title>
        <authorList>
            <person name="Dong X."/>
            <person name="Chaisiri K."/>
            <person name="Xia D."/>
            <person name="Armstrong S.D."/>
            <person name="Fang Y."/>
            <person name="Donnelly M.J."/>
            <person name="Kadowaki T."/>
            <person name="McGarry J.W."/>
            <person name="Darby A.C."/>
            <person name="Makepeace B.L."/>
        </authorList>
    </citation>
    <scope>NUCLEOTIDE SEQUENCE [LARGE SCALE GENOMIC DNA]</scope>
    <source>
        <strain evidence="7">UoL-WK</strain>
    </source>
</reference>
<comment type="subcellular location">
    <subcellularLocation>
        <location evidence="1">Membrane</location>
        <topology evidence="1">Multi-pass membrane protein</topology>
    </subcellularLocation>
</comment>
<keyword evidence="8" id="KW-1185">Reference proteome</keyword>
<dbReference type="GO" id="GO:0005886">
    <property type="term" value="C:plasma membrane"/>
    <property type="evidence" value="ECO:0007669"/>
    <property type="project" value="TreeGrafter"/>
</dbReference>
<feature type="transmembrane region" description="Helical" evidence="6">
    <location>
        <begin position="33"/>
        <end position="51"/>
    </location>
</feature>
<dbReference type="InterPro" id="IPR009436">
    <property type="entry name" value="AGTRAP"/>
</dbReference>
<keyword evidence="3 6" id="KW-1133">Transmembrane helix</keyword>
<evidence type="ECO:0000256" key="4">
    <source>
        <dbReference type="ARBA" id="ARBA00023136"/>
    </source>
</evidence>
<keyword evidence="4 6" id="KW-0472">Membrane</keyword>
<feature type="transmembrane region" description="Helical" evidence="6">
    <location>
        <begin position="58"/>
        <end position="81"/>
    </location>
</feature>
<dbReference type="SMART" id="SM00805">
    <property type="entry name" value="AGTRAP"/>
    <property type="match status" value="1"/>
</dbReference>
<dbReference type="Pfam" id="PF06396">
    <property type="entry name" value="AGTRAP"/>
    <property type="match status" value="1"/>
</dbReference>
<dbReference type="GO" id="GO:0038166">
    <property type="term" value="P:angiotensin-activated signaling pathway"/>
    <property type="evidence" value="ECO:0007669"/>
    <property type="project" value="InterPro"/>
</dbReference>
<accession>A0A3S3Q2S1</accession>
<protein>
    <submittedName>
        <fullName evidence="7">Type-1 angiotensin II receptor-associated protein-like protein</fullName>
    </submittedName>
</protein>
<dbReference type="PANTHER" id="PTHR16521:SF3">
    <property type="entry name" value="TYPE-1 ANGIOTENSIN II RECEPTOR-ASSOCIATED PROTEIN"/>
    <property type="match status" value="1"/>
</dbReference>
<feature type="transmembrane region" description="Helical" evidence="6">
    <location>
        <begin position="9"/>
        <end position="27"/>
    </location>
</feature>
<evidence type="ECO:0000256" key="2">
    <source>
        <dbReference type="ARBA" id="ARBA00022692"/>
    </source>
</evidence>
<evidence type="ECO:0000256" key="3">
    <source>
        <dbReference type="ARBA" id="ARBA00022989"/>
    </source>
</evidence>
<evidence type="ECO:0000313" key="8">
    <source>
        <dbReference type="Proteomes" id="UP000285301"/>
    </source>
</evidence>
<proteinExistence type="predicted"/>
<dbReference type="PANTHER" id="PTHR16521">
    <property type="entry name" value="TYPE-1 ANGIOTENSIN II RECEPTOR-ASSOCIATED PROTEIN"/>
    <property type="match status" value="1"/>
</dbReference>
<evidence type="ECO:0000256" key="6">
    <source>
        <dbReference type="SAM" id="Phobius"/>
    </source>
</evidence>